<feature type="region of interest" description="Disordered" evidence="1">
    <location>
        <begin position="113"/>
        <end position="163"/>
    </location>
</feature>
<name>A0A9D5CY53_9LILI</name>
<gene>
    <name evidence="2" type="ORF">J5N97_009397</name>
</gene>
<dbReference type="EMBL" id="JAGGNH010000002">
    <property type="protein sequence ID" value="KAJ0981142.1"/>
    <property type="molecule type" value="Genomic_DNA"/>
</dbReference>
<keyword evidence="3" id="KW-1185">Reference proteome</keyword>
<dbReference type="GO" id="GO:0008270">
    <property type="term" value="F:zinc ion binding"/>
    <property type="evidence" value="ECO:0007669"/>
    <property type="project" value="InterPro"/>
</dbReference>
<reference evidence="2" key="2">
    <citation type="journal article" date="2022" name="Hortic Res">
        <title>The genome of Dioscorea zingiberensis sheds light on the biosynthesis, origin and evolution of the medicinally important diosgenin saponins.</title>
        <authorList>
            <person name="Li Y."/>
            <person name="Tan C."/>
            <person name="Li Z."/>
            <person name="Guo J."/>
            <person name="Li S."/>
            <person name="Chen X."/>
            <person name="Wang C."/>
            <person name="Dai X."/>
            <person name="Yang H."/>
            <person name="Song W."/>
            <person name="Hou L."/>
            <person name="Xu J."/>
            <person name="Tong Z."/>
            <person name="Xu A."/>
            <person name="Yuan X."/>
            <person name="Wang W."/>
            <person name="Yang Q."/>
            <person name="Chen L."/>
            <person name="Sun Z."/>
            <person name="Wang K."/>
            <person name="Pan B."/>
            <person name="Chen J."/>
            <person name="Bao Y."/>
            <person name="Liu F."/>
            <person name="Qi X."/>
            <person name="Gang D.R."/>
            <person name="Wen J."/>
            <person name="Li J."/>
        </authorList>
    </citation>
    <scope>NUCLEOTIDE SEQUENCE</scope>
    <source>
        <strain evidence="2">Dzin_1.0</strain>
    </source>
</reference>
<protein>
    <recommendedName>
        <fullName evidence="4">CCHC-type domain-containing protein</fullName>
    </recommendedName>
</protein>
<reference evidence="2" key="1">
    <citation type="submission" date="2021-03" db="EMBL/GenBank/DDBJ databases">
        <authorList>
            <person name="Li Z."/>
            <person name="Yang C."/>
        </authorList>
    </citation>
    <scope>NUCLEOTIDE SEQUENCE</scope>
    <source>
        <strain evidence="2">Dzin_1.0</strain>
        <tissue evidence="2">Leaf</tissue>
    </source>
</reference>
<dbReference type="AlphaFoldDB" id="A0A9D5CY53"/>
<feature type="compositionally biased region" description="Polar residues" evidence="1">
    <location>
        <begin position="140"/>
        <end position="150"/>
    </location>
</feature>
<dbReference type="SUPFAM" id="SSF57756">
    <property type="entry name" value="Retrovirus zinc finger-like domains"/>
    <property type="match status" value="1"/>
</dbReference>
<organism evidence="2 3">
    <name type="scientific">Dioscorea zingiberensis</name>
    <dbReference type="NCBI Taxonomy" id="325984"/>
    <lineage>
        <taxon>Eukaryota</taxon>
        <taxon>Viridiplantae</taxon>
        <taxon>Streptophyta</taxon>
        <taxon>Embryophyta</taxon>
        <taxon>Tracheophyta</taxon>
        <taxon>Spermatophyta</taxon>
        <taxon>Magnoliopsida</taxon>
        <taxon>Liliopsida</taxon>
        <taxon>Dioscoreales</taxon>
        <taxon>Dioscoreaceae</taxon>
        <taxon>Dioscorea</taxon>
    </lineage>
</organism>
<accession>A0A9D5CY53</accession>
<evidence type="ECO:0008006" key="4">
    <source>
        <dbReference type="Google" id="ProtNLM"/>
    </source>
</evidence>
<dbReference type="GO" id="GO:0003676">
    <property type="term" value="F:nucleic acid binding"/>
    <property type="evidence" value="ECO:0007669"/>
    <property type="project" value="InterPro"/>
</dbReference>
<sequence length="260" mass="29875">MAARGRHRSYAETVSTEDQRHCHRERATGNPRDEGWEKVRNKRHCYSNREQRSGQEERRSPPVCRSSYVIRIPTGMITVCGQCLRPGHRAMECRRAATCRICGEVGHKSPAFQKRRPRTEANTGPIKSRRAPAYKKPNKNRGTTMDSRNGQNHKHTSKGLPPAVTEAHQPLQDVKEEAKHHHISLALNIGMMEGKERMKRFLIISLPNISVGKVDGEKMEEMLKEIVDENWTWVLKPLRDGRFIMHYRSVSLVWNLVNSG</sequence>
<evidence type="ECO:0000256" key="1">
    <source>
        <dbReference type="SAM" id="MobiDB-lite"/>
    </source>
</evidence>
<feature type="region of interest" description="Disordered" evidence="1">
    <location>
        <begin position="1"/>
        <end position="36"/>
    </location>
</feature>
<proteinExistence type="predicted"/>
<dbReference type="InterPro" id="IPR036875">
    <property type="entry name" value="Znf_CCHC_sf"/>
</dbReference>
<evidence type="ECO:0000313" key="2">
    <source>
        <dbReference type="EMBL" id="KAJ0981142.1"/>
    </source>
</evidence>
<comment type="caution">
    <text evidence="2">The sequence shown here is derived from an EMBL/GenBank/DDBJ whole genome shotgun (WGS) entry which is preliminary data.</text>
</comment>
<dbReference type="Proteomes" id="UP001085076">
    <property type="component" value="Miscellaneous, Linkage group lg02"/>
</dbReference>
<feature type="compositionally biased region" description="Basic and acidic residues" evidence="1">
    <location>
        <begin position="17"/>
        <end position="36"/>
    </location>
</feature>
<dbReference type="Gene3D" id="4.10.60.10">
    <property type="entry name" value="Zinc finger, CCHC-type"/>
    <property type="match status" value="1"/>
</dbReference>
<feature type="compositionally biased region" description="Basic residues" evidence="1">
    <location>
        <begin position="127"/>
        <end position="139"/>
    </location>
</feature>
<evidence type="ECO:0000313" key="3">
    <source>
        <dbReference type="Proteomes" id="UP001085076"/>
    </source>
</evidence>